<dbReference type="Pfam" id="PF00474">
    <property type="entry name" value="SSF"/>
    <property type="match status" value="1"/>
</dbReference>
<keyword evidence="10" id="KW-1185">Reference proteome</keyword>
<dbReference type="AlphaFoldDB" id="A0A4V1MRB8"/>
<dbReference type="EMBL" id="PYAL01000011">
    <property type="protein sequence ID" value="RXN82753.1"/>
    <property type="molecule type" value="Genomic_DNA"/>
</dbReference>
<dbReference type="RefSeq" id="WP_129154330.1">
    <property type="nucleotide sequence ID" value="NZ_JBHSDO010000011.1"/>
</dbReference>
<name>A0A4V1MRB8_9BURK</name>
<sequence length="464" mass="49642">MSTAIFIGFLAFSLLLSLLSKGRHGHGRQSAKDFFVGSRQFSAALVFFLSAGEIYSITTMAGLPGGIYAKGPLYGVWFLGYVLLAYPVGYFMAPRIWELGRRYDATTLPDLFLGYYGSPALEKVVAATAILFLLPWGQLQFTGLIAALKALGWHFDPVLLICFAAVLAFLYVAISGIRGSAYVAVLKDVLMVVAIVAVGVAVALEAGVQPVFDAAGAKFSTTMGAQDLCFTMSTILLQSLGFYVLPFNVQNVFTARSPDTIRRSLIGMPLYMFMFPFLVLASYYAISANLKLGSPNEAFFAAATSLLPEWSLGIIAAAASLSALVVLAGVCLCISTMSTRNLVPNLAESRQKGCACTVIVVYLLLSIVLSLTTSNLMVTLLNTAYNGITQFFPGVIIALFGWRIRKHAVLAGILTGQALALALYFTQPPLFGFSAGLAALLANVAVVVATGWVFQQRLDPVATR</sequence>
<feature type="transmembrane region" description="Helical" evidence="8">
    <location>
        <begin position="41"/>
        <end position="61"/>
    </location>
</feature>
<reference evidence="9 10" key="1">
    <citation type="journal article" date="2017" name="Int. J. Syst. Evol. Microbiol.">
        <title>Achromobacter aloeverae sp. nov., isolated from the root of Aloe vera (L.) Burm.f.</title>
        <authorList>
            <person name="Kuncharoen N."/>
            <person name="Muramatsu Y."/>
            <person name="Shibata C."/>
            <person name="Kamakura Y."/>
            <person name="Nakagawa Y."/>
            <person name="Tanasupawat S."/>
        </authorList>
    </citation>
    <scope>NUCLEOTIDE SEQUENCE [LARGE SCALE GENOMIC DNA]</scope>
    <source>
        <strain evidence="9 10">AVA-1</strain>
    </source>
</reference>
<gene>
    <name evidence="9" type="ORF">C7R54_28515</name>
</gene>
<keyword evidence="3" id="KW-0813">Transport</keyword>
<evidence type="ECO:0000256" key="3">
    <source>
        <dbReference type="ARBA" id="ARBA00022448"/>
    </source>
</evidence>
<evidence type="ECO:0000256" key="6">
    <source>
        <dbReference type="ARBA" id="ARBA00023136"/>
    </source>
</evidence>
<feature type="transmembrane region" description="Helical" evidence="8">
    <location>
        <begin position="158"/>
        <end position="177"/>
    </location>
</feature>
<dbReference type="OrthoDB" id="9789704at2"/>
<dbReference type="PROSITE" id="PS50283">
    <property type="entry name" value="NA_SOLUT_SYMP_3"/>
    <property type="match status" value="1"/>
</dbReference>
<evidence type="ECO:0000313" key="9">
    <source>
        <dbReference type="EMBL" id="RXN82753.1"/>
    </source>
</evidence>
<accession>A0A4V1MRB8</accession>
<feature type="transmembrane region" description="Helical" evidence="8">
    <location>
        <begin position="228"/>
        <end position="249"/>
    </location>
</feature>
<keyword evidence="4 8" id="KW-0812">Transmembrane</keyword>
<comment type="similarity">
    <text evidence="2 7">Belongs to the sodium:solute symporter (SSF) (TC 2.A.21) family.</text>
</comment>
<evidence type="ECO:0000313" key="10">
    <source>
        <dbReference type="Proteomes" id="UP000290849"/>
    </source>
</evidence>
<dbReference type="Proteomes" id="UP000290849">
    <property type="component" value="Unassembled WGS sequence"/>
</dbReference>
<keyword evidence="6 8" id="KW-0472">Membrane</keyword>
<organism evidence="9 10">
    <name type="scientific">Achromobacter aloeverae</name>
    <dbReference type="NCBI Taxonomy" id="1750518"/>
    <lineage>
        <taxon>Bacteria</taxon>
        <taxon>Pseudomonadati</taxon>
        <taxon>Pseudomonadota</taxon>
        <taxon>Betaproteobacteria</taxon>
        <taxon>Burkholderiales</taxon>
        <taxon>Alcaligenaceae</taxon>
        <taxon>Achromobacter</taxon>
    </lineage>
</organism>
<feature type="transmembrane region" description="Helical" evidence="8">
    <location>
        <begin position="431"/>
        <end position="454"/>
    </location>
</feature>
<dbReference type="PANTHER" id="PTHR48086">
    <property type="entry name" value="SODIUM/PROLINE SYMPORTER-RELATED"/>
    <property type="match status" value="1"/>
</dbReference>
<feature type="transmembrane region" description="Helical" evidence="8">
    <location>
        <begin position="408"/>
        <end position="425"/>
    </location>
</feature>
<dbReference type="Gene3D" id="1.20.1730.10">
    <property type="entry name" value="Sodium/glucose cotransporter"/>
    <property type="match status" value="1"/>
</dbReference>
<comment type="caution">
    <text evidence="9">The sequence shown here is derived from an EMBL/GenBank/DDBJ whole genome shotgun (WGS) entry which is preliminary data.</text>
</comment>
<feature type="transmembrane region" description="Helical" evidence="8">
    <location>
        <begin position="384"/>
        <end position="401"/>
    </location>
</feature>
<dbReference type="GO" id="GO:0005886">
    <property type="term" value="C:plasma membrane"/>
    <property type="evidence" value="ECO:0007669"/>
    <property type="project" value="TreeGrafter"/>
</dbReference>
<evidence type="ECO:0000256" key="7">
    <source>
        <dbReference type="RuleBase" id="RU362091"/>
    </source>
</evidence>
<evidence type="ECO:0000256" key="1">
    <source>
        <dbReference type="ARBA" id="ARBA00004141"/>
    </source>
</evidence>
<evidence type="ECO:0000256" key="4">
    <source>
        <dbReference type="ARBA" id="ARBA00022692"/>
    </source>
</evidence>
<proteinExistence type="inferred from homology"/>
<evidence type="ECO:0000256" key="8">
    <source>
        <dbReference type="SAM" id="Phobius"/>
    </source>
</evidence>
<feature type="transmembrane region" description="Helical" evidence="8">
    <location>
        <begin position="189"/>
        <end position="208"/>
    </location>
</feature>
<dbReference type="InterPro" id="IPR001734">
    <property type="entry name" value="Na/solute_symporter"/>
</dbReference>
<keyword evidence="5 8" id="KW-1133">Transmembrane helix</keyword>
<dbReference type="PANTHER" id="PTHR48086:SF8">
    <property type="entry name" value="MONOCARBOXYLIC ACID PERMEASE"/>
    <property type="match status" value="1"/>
</dbReference>
<feature type="transmembrane region" description="Helical" evidence="8">
    <location>
        <begin position="73"/>
        <end position="93"/>
    </location>
</feature>
<evidence type="ECO:0000256" key="5">
    <source>
        <dbReference type="ARBA" id="ARBA00022989"/>
    </source>
</evidence>
<comment type="subcellular location">
    <subcellularLocation>
        <location evidence="1">Membrane</location>
        <topology evidence="1">Multi-pass membrane protein</topology>
    </subcellularLocation>
</comment>
<feature type="transmembrane region" description="Helical" evidence="8">
    <location>
        <begin position="270"/>
        <end position="290"/>
    </location>
</feature>
<feature type="transmembrane region" description="Helical" evidence="8">
    <location>
        <begin position="310"/>
        <end position="334"/>
    </location>
</feature>
<protein>
    <submittedName>
        <fullName evidence="9">Sodium:solute symporter</fullName>
    </submittedName>
</protein>
<dbReference type="InterPro" id="IPR038377">
    <property type="entry name" value="Na/Glc_symporter_sf"/>
</dbReference>
<evidence type="ECO:0000256" key="2">
    <source>
        <dbReference type="ARBA" id="ARBA00006434"/>
    </source>
</evidence>
<dbReference type="InterPro" id="IPR050277">
    <property type="entry name" value="Sodium:Solute_Symporter"/>
</dbReference>
<feature type="transmembrane region" description="Helical" evidence="8">
    <location>
        <begin position="355"/>
        <end position="378"/>
    </location>
</feature>
<dbReference type="GO" id="GO:0022857">
    <property type="term" value="F:transmembrane transporter activity"/>
    <property type="evidence" value="ECO:0007669"/>
    <property type="project" value="InterPro"/>
</dbReference>